<proteinExistence type="predicted"/>
<reference evidence="1" key="1">
    <citation type="submission" date="2021-01" db="UniProtKB">
        <authorList>
            <consortium name="EnsemblMetazoa"/>
        </authorList>
    </citation>
    <scope>IDENTIFICATION</scope>
</reference>
<dbReference type="RefSeq" id="XP_031783893.1">
    <property type="nucleotide sequence ID" value="XM_031928033.1"/>
</dbReference>
<keyword evidence="2" id="KW-1185">Reference proteome</keyword>
<dbReference type="InParanoid" id="A0A7M7Q916"/>
<name>A0A7M7Q916_NASVI</name>
<evidence type="ECO:0000313" key="1">
    <source>
        <dbReference type="EnsemblMetazoa" id="XP_031783893"/>
    </source>
</evidence>
<dbReference type="SMR" id="A0A7M7Q916"/>
<sequence length="213" mass="24408">MSNNDIDHMDDALINETLSQDVSLIERSIQISNCDEQSLEDTVNASAESESNNIFGQNDTDGTCKFVDGSTFTWDHSIFYPLLTSTPFNNPLVCIYYLSSTILSKNKLIENFFLENEETGNWINDEYYSSDDEIQEALKDKSKECDIDTDNKLELTICRVIRTKPFNYSTAIQEIVEFRDIICIQTIQILLPSVFVEAEGKRYIVPIPNLYSY</sequence>
<evidence type="ECO:0000313" key="2">
    <source>
        <dbReference type="Proteomes" id="UP000002358"/>
    </source>
</evidence>
<dbReference type="Proteomes" id="UP000002358">
    <property type="component" value="Unassembled WGS sequence"/>
</dbReference>
<accession>A0A7M7Q916</accession>
<dbReference type="AlphaFoldDB" id="A0A7M7Q916"/>
<dbReference type="KEGG" id="nvi:107982116"/>
<dbReference type="EnsemblMetazoa" id="XM_031928033">
    <property type="protein sequence ID" value="XP_031783893"/>
    <property type="gene ID" value="LOC107982116"/>
</dbReference>
<dbReference type="GeneID" id="107982116"/>
<organism evidence="1 2">
    <name type="scientific">Nasonia vitripennis</name>
    <name type="common">Parasitic wasp</name>
    <dbReference type="NCBI Taxonomy" id="7425"/>
    <lineage>
        <taxon>Eukaryota</taxon>
        <taxon>Metazoa</taxon>
        <taxon>Ecdysozoa</taxon>
        <taxon>Arthropoda</taxon>
        <taxon>Hexapoda</taxon>
        <taxon>Insecta</taxon>
        <taxon>Pterygota</taxon>
        <taxon>Neoptera</taxon>
        <taxon>Endopterygota</taxon>
        <taxon>Hymenoptera</taxon>
        <taxon>Apocrita</taxon>
        <taxon>Proctotrupomorpha</taxon>
        <taxon>Chalcidoidea</taxon>
        <taxon>Pteromalidae</taxon>
        <taxon>Pteromalinae</taxon>
        <taxon>Nasonia</taxon>
    </lineage>
</organism>
<protein>
    <submittedName>
        <fullName evidence="1">Uncharacterized protein</fullName>
    </submittedName>
</protein>